<comment type="caution">
    <text evidence="1">The sequence shown here is derived from an EMBL/GenBank/DDBJ whole genome shotgun (WGS) entry which is preliminary data.</text>
</comment>
<accession>A0ABT6WEP3</accession>
<proteinExistence type="predicted"/>
<protein>
    <submittedName>
        <fullName evidence="1">Uncharacterized protein</fullName>
    </submittedName>
</protein>
<gene>
    <name evidence="1" type="ORF">QLQ12_06155</name>
</gene>
<keyword evidence="2" id="KW-1185">Reference proteome</keyword>
<sequence length="58" mass="6790">MNEDNTIYQLDDDDFDFVINKIEAFVTRIKNSRGSDTNAVRGLAYWQKLLSATYLRQD</sequence>
<reference evidence="1 2" key="1">
    <citation type="submission" date="2023-05" db="EMBL/GenBank/DDBJ databases">
        <title>Actinoplanes sp. NEAU-A12 genome sequencing.</title>
        <authorList>
            <person name="Wang Z.-S."/>
        </authorList>
    </citation>
    <scope>NUCLEOTIDE SEQUENCE [LARGE SCALE GENOMIC DNA]</scope>
    <source>
        <strain evidence="1 2">NEAU-A12</strain>
    </source>
</reference>
<dbReference type="RefSeq" id="WP_282757714.1">
    <property type="nucleotide sequence ID" value="NZ_JASCTH010000003.1"/>
</dbReference>
<organism evidence="1 2">
    <name type="scientific">Actinoplanes sandaracinus</name>
    <dbReference type="NCBI Taxonomy" id="3045177"/>
    <lineage>
        <taxon>Bacteria</taxon>
        <taxon>Bacillati</taxon>
        <taxon>Actinomycetota</taxon>
        <taxon>Actinomycetes</taxon>
        <taxon>Micromonosporales</taxon>
        <taxon>Micromonosporaceae</taxon>
        <taxon>Actinoplanes</taxon>
    </lineage>
</organism>
<evidence type="ECO:0000313" key="2">
    <source>
        <dbReference type="Proteomes" id="UP001241758"/>
    </source>
</evidence>
<dbReference type="Proteomes" id="UP001241758">
    <property type="component" value="Unassembled WGS sequence"/>
</dbReference>
<evidence type="ECO:0000313" key="1">
    <source>
        <dbReference type="EMBL" id="MDI6098185.1"/>
    </source>
</evidence>
<name>A0ABT6WEP3_9ACTN</name>
<dbReference type="EMBL" id="JASCTH010000003">
    <property type="protein sequence ID" value="MDI6098185.1"/>
    <property type="molecule type" value="Genomic_DNA"/>
</dbReference>